<dbReference type="AlphaFoldDB" id="A0A0H5CEL9"/>
<evidence type="ECO:0000313" key="3">
    <source>
        <dbReference type="Proteomes" id="UP000038830"/>
    </source>
</evidence>
<dbReference type="Proteomes" id="UP000038830">
    <property type="component" value="Unassembled WGS sequence"/>
</dbReference>
<protein>
    <submittedName>
        <fullName evidence="2">Uncharacterized protein</fullName>
    </submittedName>
</protein>
<dbReference type="EMBL" id="CDQK01000004">
    <property type="protein sequence ID" value="CEP23039.1"/>
    <property type="molecule type" value="Genomic_DNA"/>
</dbReference>
<organism evidence="2 3">
    <name type="scientific">Cyberlindnera jadinii (strain ATCC 18201 / CBS 1600 / BCRC 20928 / JCM 3617 / NBRC 0987 / NRRL Y-1542)</name>
    <name type="common">Torula yeast</name>
    <name type="synonym">Candida utilis</name>
    <dbReference type="NCBI Taxonomy" id="983966"/>
    <lineage>
        <taxon>Eukaryota</taxon>
        <taxon>Fungi</taxon>
        <taxon>Dikarya</taxon>
        <taxon>Ascomycota</taxon>
        <taxon>Saccharomycotina</taxon>
        <taxon>Saccharomycetes</taxon>
        <taxon>Phaffomycetales</taxon>
        <taxon>Phaffomycetaceae</taxon>
        <taxon>Cyberlindnera</taxon>
    </lineage>
</organism>
<accession>A0A0H5CEL9</accession>
<keyword evidence="1" id="KW-1133">Transmembrane helix</keyword>
<feature type="transmembrane region" description="Helical" evidence="1">
    <location>
        <begin position="21"/>
        <end position="42"/>
    </location>
</feature>
<evidence type="ECO:0000313" key="2">
    <source>
        <dbReference type="EMBL" id="CEP23039.1"/>
    </source>
</evidence>
<gene>
    <name evidence="2" type="ORF">BN1211_3536</name>
</gene>
<reference evidence="3" key="1">
    <citation type="journal article" date="2015" name="J. Biotechnol.">
        <title>The structure of the Cyberlindnera jadinii genome and its relation to Candida utilis analyzed by the occurrence of single nucleotide polymorphisms.</title>
        <authorList>
            <person name="Rupp O."/>
            <person name="Brinkrolf K."/>
            <person name="Buerth C."/>
            <person name="Kunigo M."/>
            <person name="Schneider J."/>
            <person name="Jaenicke S."/>
            <person name="Goesmann A."/>
            <person name="Puehler A."/>
            <person name="Jaeger K.-E."/>
            <person name="Ernst J.F."/>
        </authorList>
    </citation>
    <scope>NUCLEOTIDE SEQUENCE [LARGE SCALE GENOMIC DNA]</scope>
    <source>
        <strain evidence="3">ATCC 18201 / CBS 1600 / BCRC 20928 / JCM 3617 / NBRC 0987 / NRRL Y-1542</strain>
    </source>
</reference>
<proteinExistence type="predicted"/>
<name>A0A0H5CEL9_CYBJN</name>
<keyword evidence="1" id="KW-0472">Membrane</keyword>
<sequence>MFVFCVIFVEEKYKRTPGGEILFFFYLPLVDPLFFSPASWILSRWMMSTGTDVLMSPGNAPYQAVSAHDATQVSLGLVLISLDRDYWGLSADHCCRRWWSLQLGDTDWCVSLWSMWRLHKDTWGVFVPMMLGWCWWRTPMLFHIALTTGFGTDLTSMPSLALDRCGDGILVRSRLKPVIEGAWNIISLDKSAR</sequence>
<evidence type="ECO:0000256" key="1">
    <source>
        <dbReference type="SAM" id="Phobius"/>
    </source>
</evidence>
<keyword evidence="1" id="KW-0812">Transmembrane</keyword>